<feature type="signal peptide" evidence="8">
    <location>
        <begin position="1"/>
        <end position="22"/>
    </location>
</feature>
<protein>
    <submittedName>
        <fullName evidence="9">Putative hemin receptor</fullName>
    </submittedName>
</protein>
<dbReference type="KEGG" id="nmf:NMS_1533"/>
<comment type="similarity">
    <text evidence="2">Belongs to the OmpP1/FadL family.</text>
</comment>
<dbReference type="SUPFAM" id="SSF56935">
    <property type="entry name" value="Porins"/>
    <property type="match status" value="1"/>
</dbReference>
<dbReference type="Gene3D" id="2.40.160.60">
    <property type="entry name" value="Outer membrane protein transport protein (OMPP1/FadL/TodX)"/>
    <property type="match status" value="1"/>
</dbReference>
<proteinExistence type="inferred from homology"/>
<evidence type="ECO:0000256" key="1">
    <source>
        <dbReference type="ARBA" id="ARBA00004571"/>
    </source>
</evidence>
<keyword evidence="10" id="KW-1185">Reference proteome</keyword>
<evidence type="ECO:0000256" key="4">
    <source>
        <dbReference type="ARBA" id="ARBA00022692"/>
    </source>
</evidence>
<keyword evidence="4" id="KW-0812">Transmembrane</keyword>
<evidence type="ECO:0000313" key="9">
    <source>
        <dbReference type="EMBL" id="BAO55542.1"/>
    </source>
</evidence>
<evidence type="ECO:0000256" key="6">
    <source>
        <dbReference type="ARBA" id="ARBA00023136"/>
    </source>
</evidence>
<accession>W8VX96</accession>
<dbReference type="PANTHER" id="PTHR35093:SF8">
    <property type="entry name" value="OUTER MEMBRANE PROTEIN NMB0088-RELATED"/>
    <property type="match status" value="1"/>
</dbReference>
<dbReference type="InterPro" id="IPR005017">
    <property type="entry name" value="OMPP1/FadL/TodX"/>
</dbReference>
<keyword evidence="9" id="KW-0675">Receptor</keyword>
<evidence type="ECO:0000256" key="2">
    <source>
        <dbReference type="ARBA" id="ARBA00008163"/>
    </source>
</evidence>
<gene>
    <name evidence="9" type="ORF">NMS_1533</name>
</gene>
<dbReference type="AlphaFoldDB" id="W8VX96"/>
<organism evidence="9 10">
    <name type="scientific">Nonlabens marinus S1-08</name>
    <dbReference type="NCBI Taxonomy" id="1454201"/>
    <lineage>
        <taxon>Bacteria</taxon>
        <taxon>Pseudomonadati</taxon>
        <taxon>Bacteroidota</taxon>
        <taxon>Flavobacteriia</taxon>
        <taxon>Flavobacteriales</taxon>
        <taxon>Flavobacteriaceae</taxon>
        <taxon>Nonlabens</taxon>
    </lineage>
</organism>
<name>W8VX96_9FLAO</name>
<dbReference type="HOGENOM" id="CLU_034649_0_0_10"/>
<dbReference type="STRING" id="1454201.NMS_1533"/>
<keyword evidence="6" id="KW-0472">Membrane</keyword>
<comment type="subcellular location">
    <subcellularLocation>
        <location evidence="1">Cell outer membrane</location>
        <topology evidence="1">Multi-pass membrane protein</topology>
    </subcellularLocation>
</comment>
<dbReference type="PANTHER" id="PTHR35093">
    <property type="entry name" value="OUTER MEMBRANE PROTEIN NMB0088-RELATED"/>
    <property type="match status" value="1"/>
</dbReference>
<keyword evidence="3" id="KW-1134">Transmembrane beta strand</keyword>
<keyword evidence="7" id="KW-0998">Cell outer membrane</keyword>
<evidence type="ECO:0000313" key="10">
    <source>
        <dbReference type="Proteomes" id="UP000031760"/>
    </source>
</evidence>
<keyword evidence="5 8" id="KW-0732">Signal</keyword>
<dbReference type="GO" id="GO:0015483">
    <property type="term" value="F:long-chain fatty acid transporting porin activity"/>
    <property type="evidence" value="ECO:0007669"/>
    <property type="project" value="TreeGrafter"/>
</dbReference>
<reference evidence="9 10" key="1">
    <citation type="journal article" date="2014" name="Proc. Natl. Acad. Sci. U.S.A.">
        <title>Functional characterization of flavobacteria rhodopsins reveals a unique class of light-driven chloride pump in bacteria.</title>
        <authorList>
            <person name="Yoshizawa S."/>
            <person name="Kumagai Y."/>
            <person name="Kim H."/>
            <person name="Ogura Y."/>
            <person name="Hayashi T."/>
            <person name="Iwasaki W."/>
            <person name="DeLong E.F."/>
            <person name="Kogure K."/>
        </authorList>
    </citation>
    <scope>NUCLEOTIDE SEQUENCE [LARGE SCALE GENOMIC DNA]</scope>
    <source>
        <strain evidence="9 10">S1-08</strain>
    </source>
</reference>
<feature type="chain" id="PRO_5004914235" evidence="8">
    <location>
        <begin position="23"/>
        <end position="506"/>
    </location>
</feature>
<evidence type="ECO:0000256" key="7">
    <source>
        <dbReference type="ARBA" id="ARBA00023237"/>
    </source>
</evidence>
<evidence type="ECO:0000256" key="3">
    <source>
        <dbReference type="ARBA" id="ARBA00022452"/>
    </source>
</evidence>
<sequence>MYIMNKLFITSALIASALFCTAQTVNDGLLYGQQDDLYGTARYRALSGAFGALGGDLTAMGQNPAGSVIFANHFASFSLANSNNTNNSIYFDGLATAESSDLDINQAGGVLVFKAVDGSPLSKFAVGFNYDATRSYDNNVFLAGNSTTSISQYFLNNANGFSLDNFETQPGETLSSLYQFLGENIGFDAQQGFLGFQSFIIDPVNPGDPNNTQYVSATGTGSFNQGYEVISSGSQNKISFNLAGQLYDKWSFGVNLNAHSLNYSRFTGFREVNSNTDATTTGIEFRNELNTTGNGISVQVGTIGKITESLRLGATYESPTWYTIEETLVQEISANRRNGAPVDVIPNIINVYAPYDLRTPGSLTGSIAYIFGTAGLLSLDYSTKDYSNLEFSPKNEPAFADNNAQIMQQLDRAATLRVGGEYRIDNFTLRGGFRTVESPYKNKEIQDDYTGYSLGLGYTWGSTNLDVSYDYADRNYSQQLFPTGLTTRGQVQNEKTNVAVTLGFNF</sequence>
<evidence type="ECO:0000256" key="8">
    <source>
        <dbReference type="SAM" id="SignalP"/>
    </source>
</evidence>
<dbReference type="GO" id="GO:0009279">
    <property type="term" value="C:cell outer membrane"/>
    <property type="evidence" value="ECO:0007669"/>
    <property type="project" value="UniProtKB-SubCell"/>
</dbReference>
<dbReference type="EMBL" id="AP014548">
    <property type="protein sequence ID" value="BAO55542.1"/>
    <property type="molecule type" value="Genomic_DNA"/>
</dbReference>
<dbReference type="Proteomes" id="UP000031760">
    <property type="component" value="Chromosome"/>
</dbReference>
<evidence type="ECO:0000256" key="5">
    <source>
        <dbReference type="ARBA" id="ARBA00022729"/>
    </source>
</evidence>